<accession>A0AAV1FNM4</accession>
<proteinExistence type="predicted"/>
<evidence type="ECO:0000256" key="1">
    <source>
        <dbReference type="SAM" id="MobiDB-lite"/>
    </source>
</evidence>
<evidence type="ECO:0000313" key="3">
    <source>
        <dbReference type="Proteomes" id="UP001178508"/>
    </source>
</evidence>
<evidence type="ECO:0000313" key="2">
    <source>
        <dbReference type="EMBL" id="CAJ1062743.1"/>
    </source>
</evidence>
<sequence length="77" mass="8056">MAVINHRQPEGTASTHGKESEVAQQSTHRAVFQADGEQECCTDAARPAVVAPASCSSSCARCGKFLIGDDLAETPHS</sequence>
<name>A0AAV1FNM4_XYRNO</name>
<protein>
    <submittedName>
        <fullName evidence="2">Uncharacterized protein</fullName>
    </submittedName>
</protein>
<keyword evidence="3" id="KW-1185">Reference proteome</keyword>
<organism evidence="2 3">
    <name type="scientific">Xyrichtys novacula</name>
    <name type="common">Pearly razorfish</name>
    <name type="synonym">Hemipteronotus novacula</name>
    <dbReference type="NCBI Taxonomy" id="13765"/>
    <lineage>
        <taxon>Eukaryota</taxon>
        <taxon>Metazoa</taxon>
        <taxon>Chordata</taxon>
        <taxon>Craniata</taxon>
        <taxon>Vertebrata</taxon>
        <taxon>Euteleostomi</taxon>
        <taxon>Actinopterygii</taxon>
        <taxon>Neopterygii</taxon>
        <taxon>Teleostei</taxon>
        <taxon>Neoteleostei</taxon>
        <taxon>Acanthomorphata</taxon>
        <taxon>Eupercaria</taxon>
        <taxon>Labriformes</taxon>
        <taxon>Labridae</taxon>
        <taxon>Xyrichtys</taxon>
    </lineage>
</organism>
<dbReference type="EMBL" id="OY660871">
    <property type="protein sequence ID" value="CAJ1062743.1"/>
    <property type="molecule type" value="Genomic_DNA"/>
</dbReference>
<dbReference type="Proteomes" id="UP001178508">
    <property type="component" value="Chromosome 8"/>
</dbReference>
<dbReference type="AlphaFoldDB" id="A0AAV1FNM4"/>
<feature type="region of interest" description="Disordered" evidence="1">
    <location>
        <begin position="1"/>
        <end position="29"/>
    </location>
</feature>
<reference evidence="2" key="1">
    <citation type="submission" date="2023-08" db="EMBL/GenBank/DDBJ databases">
        <authorList>
            <person name="Alioto T."/>
            <person name="Alioto T."/>
            <person name="Gomez Garrido J."/>
        </authorList>
    </citation>
    <scope>NUCLEOTIDE SEQUENCE</scope>
</reference>
<gene>
    <name evidence="2" type="ORF">XNOV1_A016638</name>
</gene>